<dbReference type="PANTHER" id="PTHR12110:SF53">
    <property type="entry name" value="BLR5974 PROTEIN"/>
    <property type="match status" value="1"/>
</dbReference>
<dbReference type="Pfam" id="PF01261">
    <property type="entry name" value="AP_endonuc_2"/>
    <property type="match status" value="1"/>
</dbReference>
<evidence type="ECO:0000259" key="2">
    <source>
        <dbReference type="Pfam" id="PF01261"/>
    </source>
</evidence>
<dbReference type="OrthoDB" id="1114629at2"/>
<dbReference type="EMBL" id="FPKV01000001">
    <property type="protein sequence ID" value="SFZ90925.1"/>
    <property type="molecule type" value="Genomic_DNA"/>
</dbReference>
<dbReference type="STRING" id="369401.SAMN05428642_1011250"/>
<feature type="chain" id="PRO_5012611378" evidence="1">
    <location>
        <begin position="24"/>
        <end position="333"/>
    </location>
</feature>
<feature type="signal peptide" evidence="1">
    <location>
        <begin position="1"/>
        <end position="23"/>
    </location>
</feature>
<name>A0A1K2IER9_9FLAO</name>
<proteinExistence type="predicted"/>
<dbReference type="Proteomes" id="UP000182544">
    <property type="component" value="Unassembled WGS sequence"/>
</dbReference>
<accession>A0A1K2IER9</accession>
<dbReference type="PROSITE" id="PS51257">
    <property type="entry name" value="PROKAR_LIPOPROTEIN"/>
    <property type="match status" value="1"/>
</dbReference>
<evidence type="ECO:0000313" key="4">
    <source>
        <dbReference type="Proteomes" id="UP000182544"/>
    </source>
</evidence>
<dbReference type="RefSeq" id="WP_072400839.1">
    <property type="nucleotide sequence ID" value="NZ_FPKV01000001.1"/>
</dbReference>
<dbReference type="PANTHER" id="PTHR12110">
    <property type="entry name" value="HYDROXYPYRUVATE ISOMERASE"/>
    <property type="match status" value="1"/>
</dbReference>
<sequence length="333" mass="36934">MKLNIYFKKIVFAILSLSLVFFVACKDGKKEKANEEESKVVVEKSPFFKLSLAQWSFHKAIRDDKTMDVYDFAKKAKELGFEGVEYVSQLYKLEEGNEQASLDSIVAQLKSHSEANNIQNVLIMIDHEGDLAVNDKAERDEAVRKHKMWIDAAAKLGCSSVRVNLFGGEAEKDAAQWHANSVDGLGRLAAYAATKGLNVIVENHGGRSSEADKVVAVLKEINYNNCGALPDFGNFCYARDTGDRWGGECTGQYDIYKGVAELMPYAKGVSAKAFDFDENGNETTIDYERMLKIIKDSGFKGFIGVEYEGNNLGEEEGVIATRDLLLKSAKTIE</sequence>
<evidence type="ECO:0000256" key="1">
    <source>
        <dbReference type="SAM" id="SignalP"/>
    </source>
</evidence>
<protein>
    <submittedName>
        <fullName evidence="3">Sugar phosphate isomerase/epimerase</fullName>
    </submittedName>
</protein>
<keyword evidence="1" id="KW-0732">Signal</keyword>
<reference evidence="3 4" key="1">
    <citation type="submission" date="2016-10" db="EMBL/GenBank/DDBJ databases">
        <authorList>
            <person name="de Groot N.N."/>
        </authorList>
    </citation>
    <scope>NUCLEOTIDE SEQUENCE [LARGE SCALE GENOMIC DNA]</scope>
    <source>
        <strain evidence="3 4">DSM 18180</strain>
    </source>
</reference>
<keyword evidence="3" id="KW-0413">Isomerase</keyword>
<dbReference type="InterPro" id="IPR013022">
    <property type="entry name" value="Xyl_isomerase-like_TIM-brl"/>
</dbReference>
<dbReference type="SUPFAM" id="SSF51658">
    <property type="entry name" value="Xylose isomerase-like"/>
    <property type="match status" value="1"/>
</dbReference>
<keyword evidence="4" id="KW-1185">Reference proteome</keyword>
<evidence type="ECO:0000313" key="3">
    <source>
        <dbReference type="EMBL" id="SFZ90925.1"/>
    </source>
</evidence>
<dbReference type="GO" id="GO:0016853">
    <property type="term" value="F:isomerase activity"/>
    <property type="evidence" value="ECO:0007669"/>
    <property type="project" value="UniProtKB-KW"/>
</dbReference>
<dbReference type="AlphaFoldDB" id="A0A1K2IER9"/>
<feature type="domain" description="Xylose isomerase-like TIM barrel" evidence="2">
    <location>
        <begin position="74"/>
        <end position="321"/>
    </location>
</feature>
<dbReference type="InterPro" id="IPR050312">
    <property type="entry name" value="IolE/XylAMocC-like"/>
</dbReference>
<dbReference type="Gene3D" id="3.20.20.150">
    <property type="entry name" value="Divalent-metal-dependent TIM barrel enzymes"/>
    <property type="match status" value="1"/>
</dbReference>
<organism evidence="3 4">
    <name type="scientific">Flaviramulus basaltis</name>
    <dbReference type="NCBI Taxonomy" id="369401"/>
    <lineage>
        <taxon>Bacteria</taxon>
        <taxon>Pseudomonadati</taxon>
        <taxon>Bacteroidota</taxon>
        <taxon>Flavobacteriia</taxon>
        <taxon>Flavobacteriales</taxon>
        <taxon>Flavobacteriaceae</taxon>
        <taxon>Flaviramulus</taxon>
    </lineage>
</organism>
<dbReference type="InterPro" id="IPR036237">
    <property type="entry name" value="Xyl_isomerase-like_sf"/>
</dbReference>
<gene>
    <name evidence="3" type="ORF">SAMN05428642_1011250</name>
</gene>